<dbReference type="RefSeq" id="WP_001048374.1">
    <property type="nucleotide sequence ID" value="NZ_CM000952.1"/>
</dbReference>
<gene>
    <name evidence="5" type="ORF">HMPREF0769_11948</name>
</gene>
<dbReference type="NCBIfam" id="NF045760">
    <property type="entry name" value="YtpR"/>
    <property type="match status" value="1"/>
</dbReference>
<evidence type="ECO:0000313" key="5">
    <source>
        <dbReference type="EMBL" id="EFH94327.1"/>
    </source>
</evidence>
<keyword evidence="2 3" id="KW-0694">RNA-binding</keyword>
<dbReference type="AlphaFoldDB" id="A0A0E1X4I2"/>
<dbReference type="Pfam" id="PF14794">
    <property type="entry name" value="DUF4479"/>
    <property type="match status" value="1"/>
</dbReference>
<dbReference type="InterPro" id="IPR012340">
    <property type="entry name" value="NA-bd_OB-fold"/>
</dbReference>
<accession>A0A0E1X4I2</accession>
<dbReference type="InterPro" id="IPR002547">
    <property type="entry name" value="tRNA-bd_dom"/>
</dbReference>
<dbReference type="CDD" id="cd02796">
    <property type="entry name" value="tRNA_bind_bactPheRS"/>
    <property type="match status" value="1"/>
</dbReference>
<dbReference type="Gene3D" id="3.30.1940.10">
    <property type="entry name" value="YtpR-like"/>
    <property type="match status" value="2"/>
</dbReference>
<evidence type="ECO:0000256" key="2">
    <source>
        <dbReference type="ARBA" id="ARBA00022884"/>
    </source>
</evidence>
<evidence type="ECO:0000256" key="3">
    <source>
        <dbReference type="PROSITE-ProRule" id="PRU00209"/>
    </source>
</evidence>
<dbReference type="FunFam" id="2.40.50.140:FF:000045">
    <property type="entry name" value="Phenylalanine--tRNA ligase beta subunit"/>
    <property type="match status" value="1"/>
</dbReference>
<dbReference type="Pfam" id="PF01588">
    <property type="entry name" value="tRNA_bind"/>
    <property type="match status" value="1"/>
</dbReference>
<comment type="caution">
    <text evidence="5">The sequence shown here is derived from an EMBL/GenBank/DDBJ whole genome shotgun (WGS) entry which is preliminary data.</text>
</comment>
<feature type="domain" description="TRNA-binding" evidence="4">
    <location>
        <begin position="101"/>
        <end position="211"/>
    </location>
</feature>
<proteinExistence type="predicted"/>
<protein>
    <submittedName>
        <fullName evidence="5">tRNA binding domain protein</fullName>
    </submittedName>
</protein>
<sequence length="212" mass="23213">MNLFYNPKYVGDVAFLQIEPVEGELNYNKKGNVVEITNEGNVVGYNIFEITNEGNVVGYNIFEISKDITIEETGHIKLTDELVNVFQKRISEAGFDYKLNADLSPKFVVGYVETKDKHPDADKLSVLNVNVGNDTLQIVCGAPNVEAGQKVVVAKVGAVMPSGMVIKDAELRGVASSGMICSMKELNLPNAPEEKGIMVLNDSYEIGQAFFE</sequence>
<reference evidence="5" key="1">
    <citation type="submission" date="2010-05" db="EMBL/GenBank/DDBJ databases">
        <authorList>
            <person name="Muzny D."/>
            <person name="Qin X."/>
            <person name="Buhay C."/>
            <person name="Dugan-Rocha S."/>
            <person name="Ding Y."/>
            <person name="Chen G."/>
            <person name="Hawes A."/>
            <person name="Holder M."/>
            <person name="Jhangiani S."/>
            <person name="Johnson A."/>
            <person name="Khan Z."/>
            <person name="Li Z."/>
            <person name="Liu W."/>
            <person name="Liu X."/>
            <person name="Perez L."/>
            <person name="Shen H."/>
            <person name="Wang Q."/>
            <person name="Watt J."/>
            <person name="Xi L."/>
            <person name="Xin Y."/>
            <person name="Zhou J."/>
            <person name="Deng J."/>
            <person name="Jiang H."/>
            <person name="Liu Y."/>
            <person name="Qu J."/>
            <person name="Song X.-Z."/>
            <person name="Zhang L."/>
            <person name="Villasana D."/>
            <person name="Johnson A."/>
            <person name="Liu J."/>
            <person name="Liyanage D."/>
            <person name="Lorensuhewa L."/>
            <person name="Robinson T."/>
            <person name="Song A."/>
            <person name="Song B.-B."/>
            <person name="Dinh H."/>
            <person name="Thornton R."/>
            <person name="Coyle M."/>
            <person name="Francisco L."/>
            <person name="Jackson L."/>
            <person name="Javaid M."/>
            <person name="Korchina V."/>
            <person name="Kovar C."/>
            <person name="Mata R."/>
            <person name="Mathew T."/>
            <person name="Ngo R."/>
            <person name="Nguyen L."/>
            <person name="Nguyen N."/>
            <person name="Okwuonu G."/>
            <person name="Ongeri F."/>
            <person name="Pham C."/>
            <person name="Simmons D."/>
            <person name="Wilczek-Boney K."/>
            <person name="Hale W."/>
            <person name="Jakkamsetti A."/>
            <person name="Pham P."/>
            <person name="Ruth R."/>
            <person name="San Lucas F."/>
            <person name="Warren J."/>
            <person name="Zhang J."/>
            <person name="Zhao Z."/>
            <person name="Zhou C."/>
            <person name="Zhu D."/>
            <person name="Lee S."/>
            <person name="Bess C."/>
            <person name="Blankenburg K."/>
            <person name="Forbes L."/>
            <person name="Fu Q."/>
            <person name="Gubbala S."/>
            <person name="Hirani K."/>
            <person name="Jayaseelan J.C."/>
            <person name="Lara F."/>
            <person name="Munidasa M."/>
            <person name="Palculict T."/>
            <person name="Patil S."/>
            <person name="Pu L.-L."/>
            <person name="Saada N."/>
            <person name="Tang L."/>
            <person name="Weissenberger G."/>
            <person name="Zhu Y."/>
            <person name="Hemphill L."/>
            <person name="Shang Y."/>
            <person name="Youmans B."/>
            <person name="Ayvaz T."/>
            <person name="Ross M."/>
            <person name="Santibanez J."/>
            <person name="Aqrawi P."/>
            <person name="Gross S."/>
            <person name="Joshi V."/>
            <person name="Fowler G."/>
            <person name="Nazareth L."/>
            <person name="Reid J."/>
            <person name="Worley K."/>
            <person name="Petrosino J."/>
            <person name="Highlander S."/>
            <person name="Gibbs R."/>
        </authorList>
    </citation>
    <scope>NUCLEOTIDE SEQUENCE [LARGE SCALE GENOMIC DNA]</scope>
    <source>
        <strain evidence="5">MN8</strain>
    </source>
</reference>
<dbReference type="InterPro" id="IPR027855">
    <property type="entry name" value="DUF4479"/>
</dbReference>
<keyword evidence="1 3" id="KW-0820">tRNA-binding</keyword>
<dbReference type="Proteomes" id="UP000003455">
    <property type="component" value="Chromosome"/>
</dbReference>
<dbReference type="PROSITE" id="PS50886">
    <property type="entry name" value="TRBD"/>
    <property type="match status" value="1"/>
</dbReference>
<dbReference type="EMBL" id="ACJA02000004">
    <property type="protein sequence ID" value="EFH94327.1"/>
    <property type="molecule type" value="Genomic_DNA"/>
</dbReference>
<dbReference type="InterPro" id="IPR037154">
    <property type="entry name" value="YtpR-like_sf"/>
</dbReference>
<dbReference type="HOGENOM" id="CLU_098250_0_0_9"/>
<dbReference type="InterPro" id="IPR033714">
    <property type="entry name" value="tRNA_bind_bactPheRS"/>
</dbReference>
<dbReference type="SUPFAM" id="SSF50249">
    <property type="entry name" value="Nucleic acid-binding proteins"/>
    <property type="match status" value="1"/>
</dbReference>
<dbReference type="GO" id="GO:0000049">
    <property type="term" value="F:tRNA binding"/>
    <property type="evidence" value="ECO:0007669"/>
    <property type="project" value="UniProtKB-UniRule"/>
</dbReference>
<organism evidence="5">
    <name type="scientific">Staphylococcus aureus subsp. aureus MN8</name>
    <dbReference type="NCBI Taxonomy" id="548470"/>
    <lineage>
        <taxon>Bacteria</taxon>
        <taxon>Bacillati</taxon>
        <taxon>Bacillota</taxon>
        <taxon>Bacilli</taxon>
        <taxon>Bacillales</taxon>
        <taxon>Staphylococcaceae</taxon>
        <taxon>Staphylococcus</taxon>
    </lineage>
</organism>
<evidence type="ECO:0000259" key="4">
    <source>
        <dbReference type="PROSITE" id="PS50886"/>
    </source>
</evidence>
<name>A0A0E1X4I2_STAAU</name>
<dbReference type="Gene3D" id="2.40.50.140">
    <property type="entry name" value="Nucleic acid-binding proteins"/>
    <property type="match status" value="1"/>
</dbReference>
<evidence type="ECO:0000256" key="1">
    <source>
        <dbReference type="ARBA" id="ARBA00022555"/>
    </source>
</evidence>